<accession>X0X7D0</accession>
<evidence type="ECO:0000313" key="1">
    <source>
        <dbReference type="EMBL" id="GAG39134.1"/>
    </source>
</evidence>
<protein>
    <submittedName>
        <fullName evidence="1">Uncharacterized protein</fullName>
    </submittedName>
</protein>
<proteinExistence type="predicted"/>
<name>X0X7D0_9ZZZZ</name>
<reference evidence="1" key="1">
    <citation type="journal article" date="2014" name="Front. Microbiol.">
        <title>High frequency of phylogenetically diverse reductive dehalogenase-homologous genes in deep subseafloor sedimentary metagenomes.</title>
        <authorList>
            <person name="Kawai M."/>
            <person name="Futagami T."/>
            <person name="Toyoda A."/>
            <person name="Takaki Y."/>
            <person name="Nishi S."/>
            <person name="Hori S."/>
            <person name="Arai W."/>
            <person name="Tsubouchi T."/>
            <person name="Morono Y."/>
            <person name="Uchiyama I."/>
            <person name="Ito T."/>
            <person name="Fujiyama A."/>
            <person name="Inagaki F."/>
            <person name="Takami H."/>
        </authorList>
    </citation>
    <scope>NUCLEOTIDE SEQUENCE</scope>
    <source>
        <strain evidence="1">Expedition CK06-06</strain>
    </source>
</reference>
<dbReference type="AlphaFoldDB" id="X0X7D0"/>
<gene>
    <name evidence="1" type="ORF">S01H1_62073</name>
</gene>
<feature type="non-terminal residue" evidence="1">
    <location>
        <position position="1"/>
    </location>
</feature>
<sequence length="50" mass="5844">LQTMQSFDQKSIAALNEARLLQAEFDKKLGEYKAQFQKEPKVVFADRRRA</sequence>
<comment type="caution">
    <text evidence="1">The sequence shown here is derived from an EMBL/GenBank/DDBJ whole genome shotgun (WGS) entry which is preliminary data.</text>
</comment>
<organism evidence="1">
    <name type="scientific">marine sediment metagenome</name>
    <dbReference type="NCBI Taxonomy" id="412755"/>
    <lineage>
        <taxon>unclassified sequences</taxon>
        <taxon>metagenomes</taxon>
        <taxon>ecological metagenomes</taxon>
    </lineage>
</organism>
<dbReference type="EMBL" id="BARS01040751">
    <property type="protein sequence ID" value="GAG39134.1"/>
    <property type="molecule type" value="Genomic_DNA"/>
</dbReference>